<geneLocation type="plasmid" evidence="1 2">
    <name>unnamed2</name>
</geneLocation>
<evidence type="ECO:0000313" key="1">
    <source>
        <dbReference type="EMBL" id="UVQ77625.1"/>
    </source>
</evidence>
<protein>
    <submittedName>
        <fullName evidence="1">Conjugative transposon protein TraN</fullName>
    </submittedName>
</protein>
<dbReference type="Pfam" id="PF13595">
    <property type="entry name" value="DUF4138"/>
    <property type="match status" value="1"/>
</dbReference>
<evidence type="ECO:0000313" key="2">
    <source>
        <dbReference type="Proteomes" id="UP001060104"/>
    </source>
</evidence>
<gene>
    <name evidence="1" type="primary">traN</name>
    <name evidence="1" type="ORF">NXY30_29435</name>
</gene>
<proteinExistence type="predicted"/>
<dbReference type="Proteomes" id="UP001060104">
    <property type="component" value="Plasmid unnamed2"/>
</dbReference>
<keyword evidence="1" id="KW-0614">Plasmid</keyword>
<dbReference type="NCBIfam" id="TIGR03780">
    <property type="entry name" value="Bac_Flav_CT_N"/>
    <property type="match status" value="1"/>
</dbReference>
<name>A0ABY5TKG9_9BACE</name>
<reference evidence="1" key="1">
    <citation type="submission" date="2022-08" db="EMBL/GenBank/DDBJ databases">
        <title>Genome Sequencing of Bacteroides fragilis Group Isolates with Nanopore Technology.</title>
        <authorList>
            <person name="Tisza M.J."/>
            <person name="Smith D."/>
            <person name="Dekker J.P."/>
        </authorList>
    </citation>
    <scope>NUCLEOTIDE SEQUENCE</scope>
    <source>
        <strain evidence="1">BFG-527</strain>
        <plasmid evidence="1">unnamed2</plasmid>
    </source>
</reference>
<dbReference type="EMBL" id="CP103143">
    <property type="protein sequence ID" value="UVQ77625.1"/>
    <property type="molecule type" value="Genomic_DNA"/>
</dbReference>
<keyword evidence="2" id="KW-1185">Reference proteome</keyword>
<sequence>MKKVLFLLVSVLFVLGGYAQNLPIDDMRLAGENHESLKVIYINKDVSTHFVLMEDIEYVDISVGNIVGNQPNNNTLRVKPLEEGANGVVTIVTERHMVQYYLVYTAETSKVFTRINVPYSDLRSYMNPETNLTRSQMYDYAYRMFISDDNFYDVSTKQHGLQVKLNNIYTMDKYFFIDVSLFNKTNIRYDIDLIRFKIEDKKQTKSTNYQEIEIFPIMQVEKDNVFRKKYRNIFVFEKFTFPDQKVFTIEFSEKQISGRTVKLMIDYEDVLNADTFVE</sequence>
<dbReference type="InterPro" id="IPR022298">
    <property type="entry name" value="Conjug_transposon_TraN"/>
</dbReference>
<accession>A0ABY5TKG9</accession>
<dbReference type="RefSeq" id="WP_138273570.1">
    <property type="nucleotide sequence ID" value="NZ_CP103143.1"/>
</dbReference>
<organism evidence="1 2">
    <name type="scientific">Bacteroides faecis</name>
    <dbReference type="NCBI Taxonomy" id="674529"/>
    <lineage>
        <taxon>Bacteria</taxon>
        <taxon>Pseudomonadati</taxon>
        <taxon>Bacteroidota</taxon>
        <taxon>Bacteroidia</taxon>
        <taxon>Bacteroidales</taxon>
        <taxon>Bacteroidaceae</taxon>
        <taxon>Bacteroides</taxon>
    </lineage>
</organism>